<dbReference type="OrthoDB" id="1963787at2"/>
<reference evidence="1 2" key="1">
    <citation type="submission" date="2017-02" db="EMBL/GenBank/DDBJ databases">
        <authorList>
            <person name="Peterson S.W."/>
        </authorList>
    </citation>
    <scope>NUCLEOTIDE SEQUENCE [LARGE SCALE GENOMIC DNA]</scope>
    <source>
        <strain evidence="1 2">M1</strain>
    </source>
</reference>
<dbReference type="RefSeq" id="WP_079490897.1">
    <property type="nucleotide sequence ID" value="NZ_FUZT01000004.1"/>
</dbReference>
<sequence>MNNREMMLKQIEATLKQEKDYLKVLDKKLNDPNVTGSAREKVLIFREACINAIDRHEKARLQYV</sequence>
<gene>
    <name evidence="1" type="ORF">SAMN02194393_01724</name>
</gene>
<evidence type="ECO:0000313" key="1">
    <source>
        <dbReference type="EMBL" id="SKC61918.1"/>
    </source>
</evidence>
<proteinExistence type="predicted"/>
<keyword evidence="2" id="KW-1185">Reference proteome</keyword>
<organism evidence="1 2">
    <name type="scientific">Maledivibacter halophilus</name>
    <dbReference type="NCBI Taxonomy" id="36842"/>
    <lineage>
        <taxon>Bacteria</taxon>
        <taxon>Bacillati</taxon>
        <taxon>Bacillota</taxon>
        <taxon>Clostridia</taxon>
        <taxon>Peptostreptococcales</taxon>
        <taxon>Caminicellaceae</taxon>
        <taxon>Maledivibacter</taxon>
    </lineage>
</organism>
<dbReference type="AlphaFoldDB" id="A0A1T5KEY4"/>
<dbReference type="Proteomes" id="UP000190285">
    <property type="component" value="Unassembled WGS sequence"/>
</dbReference>
<protein>
    <submittedName>
        <fullName evidence="1">Uncharacterized protein</fullName>
    </submittedName>
</protein>
<accession>A0A1T5KEY4</accession>
<evidence type="ECO:0000313" key="2">
    <source>
        <dbReference type="Proteomes" id="UP000190285"/>
    </source>
</evidence>
<dbReference type="STRING" id="36842.SAMN02194393_01724"/>
<name>A0A1T5KEY4_9FIRM</name>
<dbReference type="EMBL" id="FUZT01000004">
    <property type="protein sequence ID" value="SKC61918.1"/>
    <property type="molecule type" value="Genomic_DNA"/>
</dbReference>